<accession>A0ABV5VYE5</accession>
<keyword evidence="3" id="KW-0812">Transmembrane</keyword>
<keyword evidence="3" id="KW-1133">Transmembrane helix</keyword>
<protein>
    <submittedName>
        <fullName evidence="4">Spore germination protein</fullName>
    </submittedName>
</protein>
<dbReference type="InterPro" id="IPR004995">
    <property type="entry name" value="Spore_Ger"/>
</dbReference>
<evidence type="ECO:0000256" key="3">
    <source>
        <dbReference type="SAM" id="Phobius"/>
    </source>
</evidence>
<feature type="transmembrane region" description="Helical" evidence="3">
    <location>
        <begin position="258"/>
        <end position="279"/>
    </location>
</feature>
<keyword evidence="5" id="KW-1185">Reference proteome</keyword>
<gene>
    <name evidence="4" type="ORF">ACFFNY_16150</name>
</gene>
<dbReference type="PIRSF" id="PIRSF005690">
    <property type="entry name" value="GerBA"/>
    <property type="match status" value="1"/>
</dbReference>
<dbReference type="Pfam" id="PF03323">
    <property type="entry name" value="GerA"/>
    <property type="match status" value="1"/>
</dbReference>
<evidence type="ECO:0000256" key="1">
    <source>
        <dbReference type="ARBA" id="ARBA00005278"/>
    </source>
</evidence>
<name>A0ABV5VYE5_9BACL</name>
<dbReference type="RefSeq" id="WP_344902370.1">
    <property type="nucleotide sequence ID" value="NZ_BAAAYO010000001.1"/>
</dbReference>
<feature type="transmembrane region" description="Helical" evidence="3">
    <location>
        <begin position="387"/>
        <end position="408"/>
    </location>
</feature>
<evidence type="ECO:0000256" key="2">
    <source>
        <dbReference type="ARBA" id="ARBA00023136"/>
    </source>
</evidence>
<evidence type="ECO:0000313" key="4">
    <source>
        <dbReference type="EMBL" id="MFB9753098.1"/>
    </source>
</evidence>
<dbReference type="PANTHER" id="PTHR22550:SF5">
    <property type="entry name" value="LEUCINE ZIPPER PROTEIN 4"/>
    <property type="match status" value="1"/>
</dbReference>
<sequence>MQRVSDTELFLDTDLDSNVTTVQQALGGSPDLIVREMVLADRWRAALLYMNGLTDLTMIQTFVLESLTELSRTKGELDPSFWNAPLAYLKNTLSVGDIGYIEDEAALFKQLLSGDALLLIDGYAEGLRIGVSGYEDRGVGEPASQPSIRGPMDAFTESIQTNISLIRRRVKDPQLWLEAFEIGEITKTSVAIMYQKNIASERIVQEVRRRLNEIRIDGILESGYIEEFIQEKTITPFPTVYNSERPDSIVAGLLEGKVAILIDGTPFVLLVPALFIHFMQTPEDYYQRSDISTLIRVIRYMSFLIVLLAPSLYIAITTYHQEMLPTNLLLNLAAQREGVPFPAFIEALMMEIVYEILREAGIRMPRTVGQAVSIVGTLVIGQSAVEAGIISAAMVIIVSITAISSYVIPANAMSISVRMIRFVLMGLAASSGLFGILIGVILLVLHLNTIRSFGIPYLSPLAPFDPGDQKDTLFRIPWPSMRTRPGPYNHKNYVRQKPVKRK</sequence>
<feature type="transmembrane region" description="Helical" evidence="3">
    <location>
        <begin position="300"/>
        <end position="319"/>
    </location>
</feature>
<reference evidence="4 5" key="1">
    <citation type="submission" date="2024-09" db="EMBL/GenBank/DDBJ databases">
        <authorList>
            <person name="Sun Q."/>
            <person name="Mori K."/>
        </authorList>
    </citation>
    <scope>NUCLEOTIDE SEQUENCE [LARGE SCALE GENOMIC DNA]</scope>
    <source>
        <strain evidence="4 5">JCM 12520</strain>
    </source>
</reference>
<evidence type="ECO:0000313" key="5">
    <source>
        <dbReference type="Proteomes" id="UP001589619"/>
    </source>
</evidence>
<proteinExistence type="inferred from homology"/>
<dbReference type="InterPro" id="IPR050768">
    <property type="entry name" value="UPF0353/GerABKA_families"/>
</dbReference>
<comment type="similarity">
    <text evidence="1">Belongs to the GerABKA family.</text>
</comment>
<organism evidence="4 5">
    <name type="scientific">Paenibacillus hodogayensis</name>
    <dbReference type="NCBI Taxonomy" id="279208"/>
    <lineage>
        <taxon>Bacteria</taxon>
        <taxon>Bacillati</taxon>
        <taxon>Bacillota</taxon>
        <taxon>Bacilli</taxon>
        <taxon>Bacillales</taxon>
        <taxon>Paenibacillaceae</taxon>
        <taxon>Paenibacillus</taxon>
    </lineage>
</organism>
<dbReference type="PANTHER" id="PTHR22550">
    <property type="entry name" value="SPORE GERMINATION PROTEIN"/>
    <property type="match status" value="1"/>
</dbReference>
<comment type="caution">
    <text evidence="4">The sequence shown here is derived from an EMBL/GenBank/DDBJ whole genome shotgun (WGS) entry which is preliminary data.</text>
</comment>
<keyword evidence="2 3" id="KW-0472">Membrane</keyword>
<dbReference type="EMBL" id="JBHMAG010000012">
    <property type="protein sequence ID" value="MFB9753098.1"/>
    <property type="molecule type" value="Genomic_DNA"/>
</dbReference>
<feature type="transmembrane region" description="Helical" evidence="3">
    <location>
        <begin position="420"/>
        <end position="445"/>
    </location>
</feature>
<dbReference type="Proteomes" id="UP001589619">
    <property type="component" value="Unassembled WGS sequence"/>
</dbReference>